<keyword evidence="1" id="KW-0723">Serine/threonine-protein kinase</keyword>
<sequence length="212" mass="25152">MCLHTNANTNSFASKRYHIHRFEARKYCFCGWKNKGSHHSWKCLLFCFFFFFEAALRQRGYKNMYCMRDGQKIQYYPIDTRIKIIDFGSAVYEPKYDPNNKATWKFRDGYTYLIQTRHYRAPEVVLEMHWKRPVDVWSIGCVILEFLHGSMVFNTHCSIDHLNQMQTMIGPIPQKLIESAPSQTAGEMFHLETLALRMENAKRSRVQARSLE</sequence>
<evidence type="ECO:0000256" key="1">
    <source>
        <dbReference type="ARBA" id="ARBA00022527"/>
    </source>
</evidence>
<evidence type="ECO:0000313" key="7">
    <source>
        <dbReference type="EMBL" id="ETO21804.1"/>
    </source>
</evidence>
<keyword evidence="5" id="KW-0067">ATP-binding</keyword>
<dbReference type="Proteomes" id="UP000023152">
    <property type="component" value="Unassembled WGS sequence"/>
</dbReference>
<dbReference type="SUPFAM" id="SSF56112">
    <property type="entry name" value="Protein kinase-like (PK-like)"/>
    <property type="match status" value="1"/>
</dbReference>
<feature type="non-terminal residue" evidence="7">
    <location>
        <position position="212"/>
    </location>
</feature>
<name>X6N7S6_RETFI</name>
<evidence type="ECO:0000313" key="8">
    <source>
        <dbReference type="Proteomes" id="UP000023152"/>
    </source>
</evidence>
<accession>X6N7S6</accession>
<dbReference type="InterPro" id="IPR000719">
    <property type="entry name" value="Prot_kinase_dom"/>
</dbReference>
<feature type="domain" description="Protein kinase" evidence="6">
    <location>
        <begin position="1"/>
        <end position="212"/>
    </location>
</feature>
<keyword evidence="8" id="KW-1185">Reference proteome</keyword>
<dbReference type="GO" id="GO:0005634">
    <property type="term" value="C:nucleus"/>
    <property type="evidence" value="ECO:0007669"/>
    <property type="project" value="TreeGrafter"/>
</dbReference>
<dbReference type="InterPro" id="IPR011009">
    <property type="entry name" value="Kinase-like_dom_sf"/>
</dbReference>
<dbReference type="AlphaFoldDB" id="X6N7S6"/>
<reference evidence="7 8" key="1">
    <citation type="journal article" date="2013" name="Curr. Biol.">
        <title>The Genome of the Foraminiferan Reticulomyxa filosa.</title>
        <authorList>
            <person name="Glockner G."/>
            <person name="Hulsmann N."/>
            <person name="Schleicher M."/>
            <person name="Noegel A.A."/>
            <person name="Eichinger L."/>
            <person name="Gallinger C."/>
            <person name="Pawlowski J."/>
            <person name="Sierra R."/>
            <person name="Euteneuer U."/>
            <person name="Pillet L."/>
            <person name="Moustafa A."/>
            <person name="Platzer M."/>
            <person name="Groth M."/>
            <person name="Szafranski K."/>
            <person name="Schliwa M."/>
        </authorList>
    </citation>
    <scope>NUCLEOTIDE SEQUENCE [LARGE SCALE GENOMIC DNA]</scope>
</reference>
<dbReference type="OrthoDB" id="283111at2759"/>
<dbReference type="SMART" id="SM00220">
    <property type="entry name" value="S_TKc"/>
    <property type="match status" value="1"/>
</dbReference>
<proteinExistence type="predicted"/>
<dbReference type="PROSITE" id="PS50011">
    <property type="entry name" value="PROTEIN_KINASE_DOM"/>
    <property type="match status" value="1"/>
</dbReference>
<dbReference type="Pfam" id="PF00069">
    <property type="entry name" value="Pkinase"/>
    <property type="match status" value="1"/>
</dbReference>
<dbReference type="EMBL" id="ASPP01011283">
    <property type="protein sequence ID" value="ETO21804.1"/>
    <property type="molecule type" value="Genomic_DNA"/>
</dbReference>
<evidence type="ECO:0000256" key="2">
    <source>
        <dbReference type="ARBA" id="ARBA00022679"/>
    </source>
</evidence>
<keyword evidence="2" id="KW-0808">Transferase</keyword>
<evidence type="ECO:0000259" key="6">
    <source>
        <dbReference type="PROSITE" id="PS50011"/>
    </source>
</evidence>
<gene>
    <name evidence="7" type="ORF">RFI_15399</name>
</gene>
<evidence type="ECO:0000256" key="5">
    <source>
        <dbReference type="ARBA" id="ARBA00022840"/>
    </source>
</evidence>
<evidence type="ECO:0000256" key="4">
    <source>
        <dbReference type="ARBA" id="ARBA00022777"/>
    </source>
</evidence>
<comment type="caution">
    <text evidence="7">The sequence shown here is derived from an EMBL/GenBank/DDBJ whole genome shotgun (WGS) entry which is preliminary data.</text>
</comment>
<keyword evidence="4" id="KW-0418">Kinase</keyword>
<evidence type="ECO:0000256" key="3">
    <source>
        <dbReference type="ARBA" id="ARBA00022741"/>
    </source>
</evidence>
<dbReference type="InterPro" id="IPR051175">
    <property type="entry name" value="CLK_kinases"/>
</dbReference>
<dbReference type="PANTHER" id="PTHR45646:SF11">
    <property type="entry name" value="SERINE_THREONINE-PROTEIN KINASE DOA"/>
    <property type="match status" value="1"/>
</dbReference>
<dbReference type="GO" id="GO:0005524">
    <property type="term" value="F:ATP binding"/>
    <property type="evidence" value="ECO:0007669"/>
    <property type="project" value="UniProtKB-KW"/>
</dbReference>
<protein>
    <recommendedName>
        <fullName evidence="6">Protein kinase domain-containing protein</fullName>
    </recommendedName>
</protein>
<dbReference type="GO" id="GO:0004674">
    <property type="term" value="F:protein serine/threonine kinase activity"/>
    <property type="evidence" value="ECO:0007669"/>
    <property type="project" value="UniProtKB-KW"/>
</dbReference>
<dbReference type="PANTHER" id="PTHR45646">
    <property type="entry name" value="SERINE/THREONINE-PROTEIN KINASE DOA-RELATED"/>
    <property type="match status" value="1"/>
</dbReference>
<organism evidence="7 8">
    <name type="scientific">Reticulomyxa filosa</name>
    <dbReference type="NCBI Taxonomy" id="46433"/>
    <lineage>
        <taxon>Eukaryota</taxon>
        <taxon>Sar</taxon>
        <taxon>Rhizaria</taxon>
        <taxon>Retaria</taxon>
        <taxon>Foraminifera</taxon>
        <taxon>Monothalamids</taxon>
        <taxon>Reticulomyxidae</taxon>
        <taxon>Reticulomyxa</taxon>
    </lineage>
</organism>
<dbReference type="Gene3D" id="1.10.510.10">
    <property type="entry name" value="Transferase(Phosphotransferase) domain 1"/>
    <property type="match status" value="1"/>
</dbReference>
<keyword evidence="3" id="KW-0547">Nucleotide-binding</keyword>